<keyword evidence="1" id="KW-0812">Transmembrane</keyword>
<feature type="non-terminal residue" evidence="2">
    <location>
        <position position="1"/>
    </location>
</feature>
<evidence type="ECO:0000256" key="1">
    <source>
        <dbReference type="SAM" id="Phobius"/>
    </source>
</evidence>
<dbReference type="EMBL" id="REGN01009441">
    <property type="protein sequence ID" value="RNA01163.1"/>
    <property type="molecule type" value="Genomic_DNA"/>
</dbReference>
<gene>
    <name evidence="2" type="ORF">BpHYR1_027770</name>
</gene>
<protein>
    <submittedName>
        <fullName evidence="2">Uncharacterized protein</fullName>
    </submittedName>
</protein>
<dbReference type="AlphaFoldDB" id="A0A3M7PQ43"/>
<keyword evidence="1" id="KW-1133">Transmembrane helix</keyword>
<accession>A0A3M7PQ43</accession>
<reference evidence="2 3" key="1">
    <citation type="journal article" date="2018" name="Sci. Rep.">
        <title>Genomic signatures of local adaptation to the degree of environmental predictability in rotifers.</title>
        <authorList>
            <person name="Franch-Gras L."/>
            <person name="Hahn C."/>
            <person name="Garcia-Roger E.M."/>
            <person name="Carmona M.J."/>
            <person name="Serra M."/>
            <person name="Gomez A."/>
        </authorList>
    </citation>
    <scope>NUCLEOTIDE SEQUENCE [LARGE SCALE GENOMIC DNA]</scope>
    <source>
        <strain evidence="2">HYR1</strain>
    </source>
</reference>
<organism evidence="2 3">
    <name type="scientific">Brachionus plicatilis</name>
    <name type="common">Marine rotifer</name>
    <name type="synonym">Brachionus muelleri</name>
    <dbReference type="NCBI Taxonomy" id="10195"/>
    <lineage>
        <taxon>Eukaryota</taxon>
        <taxon>Metazoa</taxon>
        <taxon>Spiralia</taxon>
        <taxon>Gnathifera</taxon>
        <taxon>Rotifera</taxon>
        <taxon>Eurotatoria</taxon>
        <taxon>Monogononta</taxon>
        <taxon>Pseudotrocha</taxon>
        <taxon>Ploima</taxon>
        <taxon>Brachionidae</taxon>
        <taxon>Brachionus</taxon>
    </lineage>
</organism>
<evidence type="ECO:0000313" key="3">
    <source>
        <dbReference type="Proteomes" id="UP000276133"/>
    </source>
</evidence>
<dbReference type="Proteomes" id="UP000276133">
    <property type="component" value="Unassembled WGS sequence"/>
</dbReference>
<keyword evidence="1" id="KW-0472">Membrane</keyword>
<comment type="caution">
    <text evidence="2">The sequence shown here is derived from an EMBL/GenBank/DDBJ whole genome shotgun (WGS) entry which is preliminary data.</text>
</comment>
<proteinExistence type="predicted"/>
<keyword evidence="3" id="KW-1185">Reference proteome</keyword>
<feature type="transmembrane region" description="Helical" evidence="1">
    <location>
        <begin position="65"/>
        <end position="86"/>
    </location>
</feature>
<sequence length="209" mass="23257">VRLSVHFSWFTWYGWCSSAESCSGFSIAIAKFQKSKECLLQISLGFFLAISSLFCKLWSSAQFPLISSVYFSFLFWSFVSVPAPFWSSVWVSASFGSSVPVSAPFGFSVKDSVKSGGSVHLPFSVAVSGILLRSNLRFRLLPPFISPIRRSSPLISPLFSRSPFILLLPFPQLFFSPSLEPFLLKFSAPVFGSGIYQNLGLEKLTDDYH</sequence>
<feature type="transmembrane region" description="Helical" evidence="1">
    <location>
        <begin position="12"/>
        <end position="32"/>
    </location>
</feature>
<feature type="transmembrane region" description="Helical" evidence="1">
    <location>
        <begin position="39"/>
        <end position="59"/>
    </location>
</feature>
<name>A0A3M7PQ43_BRAPC</name>
<evidence type="ECO:0000313" key="2">
    <source>
        <dbReference type="EMBL" id="RNA01163.1"/>
    </source>
</evidence>